<gene>
    <name evidence="1" type="ORF">rCG_50860</name>
</gene>
<evidence type="ECO:0000313" key="2">
    <source>
        <dbReference type="Proteomes" id="UP000234681"/>
    </source>
</evidence>
<dbReference type="EMBL" id="CH474035">
    <property type="protein sequence ID" value="EDL86944.1"/>
    <property type="molecule type" value="Genomic_DNA"/>
</dbReference>
<reference evidence="1 2" key="1">
    <citation type="submission" date="2005-09" db="EMBL/GenBank/DDBJ databases">
        <authorList>
            <person name="Mural R.J."/>
            <person name="Li P.W."/>
            <person name="Adams M.D."/>
            <person name="Amanatides P.G."/>
            <person name="Baden-Tillson H."/>
            <person name="Barnstead M."/>
            <person name="Chin S.H."/>
            <person name="Dew I."/>
            <person name="Evans C.A."/>
            <person name="Ferriera S."/>
            <person name="Flanigan M."/>
            <person name="Fosler C."/>
            <person name="Glodek A."/>
            <person name="Gu Z."/>
            <person name="Holt R.A."/>
            <person name="Jennings D."/>
            <person name="Kraft C.L."/>
            <person name="Lu F."/>
            <person name="Nguyen T."/>
            <person name="Nusskern D.R."/>
            <person name="Pfannkoch C.M."/>
            <person name="Sitter C."/>
            <person name="Sutton G.G."/>
            <person name="Venter J.C."/>
            <person name="Wang Z."/>
            <person name="Woodage T."/>
            <person name="Zheng X.H."/>
            <person name="Zhong F."/>
        </authorList>
    </citation>
    <scope>NUCLEOTIDE SEQUENCE [LARGE SCALE GENOMIC DNA]</scope>
    <source>
        <strain>BN</strain>
        <strain evidence="2">Sprague-Dawley</strain>
    </source>
</reference>
<accession>A6KCJ8</accession>
<protein>
    <submittedName>
        <fullName evidence="1">RCG50860, isoform CRA_c</fullName>
    </submittedName>
</protein>
<sequence>MALSRVCWSRAALWGSTVAPGPFVTRRLQLGRSGPAWRAPRSSKLHLSPKADVKNLISYVVTKTRAINGTYHRFLGRHFPRFYALYTTFIKGIQMLWADAKKARRIKADMWKQNLKFHQLSYREMEHLRQVRARDKHPEALGEVTNLELNSASFSSCRSVVTHSPLPRASCCLSELGSLRIWFAAGHVEFLVHSLIKSVSNKTQFGFQHTKICTELQ</sequence>
<dbReference type="Proteomes" id="UP000234681">
    <property type="component" value="Chromosome 7"/>
</dbReference>
<organism evidence="1 2">
    <name type="scientific">Rattus norvegicus</name>
    <name type="common">Rat</name>
    <dbReference type="NCBI Taxonomy" id="10116"/>
    <lineage>
        <taxon>Eukaryota</taxon>
        <taxon>Metazoa</taxon>
        <taxon>Chordata</taxon>
        <taxon>Craniata</taxon>
        <taxon>Vertebrata</taxon>
        <taxon>Euteleostomi</taxon>
        <taxon>Mammalia</taxon>
        <taxon>Eutheria</taxon>
        <taxon>Euarchontoglires</taxon>
        <taxon>Glires</taxon>
        <taxon>Rodentia</taxon>
        <taxon>Myomorpha</taxon>
        <taxon>Muroidea</taxon>
        <taxon>Muridae</taxon>
        <taxon>Murinae</taxon>
        <taxon>Rattus</taxon>
    </lineage>
</organism>
<dbReference type="AlphaFoldDB" id="A6KCJ8"/>
<name>A6KCJ8_RAT</name>
<proteinExistence type="predicted"/>
<evidence type="ECO:0000313" key="1">
    <source>
        <dbReference type="EMBL" id="EDL86944.1"/>
    </source>
</evidence>